<dbReference type="EMBL" id="MG494382">
    <property type="protein sequence ID" value="AUF73408.1"/>
    <property type="molecule type" value="Genomic_DNA"/>
</dbReference>
<evidence type="ECO:0000313" key="9">
    <source>
        <dbReference type="EMBL" id="AUF73408.1"/>
    </source>
</evidence>
<dbReference type="GO" id="GO:0020037">
    <property type="term" value="F:heme binding"/>
    <property type="evidence" value="ECO:0007669"/>
    <property type="project" value="InterPro"/>
</dbReference>
<protein>
    <submittedName>
        <fullName evidence="9">DsmA</fullName>
    </submittedName>
</protein>
<dbReference type="InterPro" id="IPR036396">
    <property type="entry name" value="Cyt_P450_sf"/>
</dbReference>
<dbReference type="GO" id="GO:0005506">
    <property type="term" value="F:iron ion binding"/>
    <property type="evidence" value="ECO:0007669"/>
    <property type="project" value="InterPro"/>
</dbReference>
<dbReference type="EMBL" id="MG494381">
    <property type="protein sequence ID" value="AUF73401.1"/>
    <property type="molecule type" value="Genomic_DNA"/>
</dbReference>
<accession>A0A2H4ZC42</accession>
<dbReference type="InterPro" id="IPR017972">
    <property type="entry name" value="Cyt_P450_CS"/>
</dbReference>
<sequence>MANNDKLTTSVQTAVPADAKSINIFALPDSYFADPTPWFKKLRDEDPIHQNADGSLLLTRYGDVKALWRDLTGLVDKREQFERRFGNGPVFQHHTSGMLFRDPPAHDRLRHIVNPFFTQSSIERLSAYIDTRVDELLANATEMRELDFVKDFAFGLPISVICRILGVPNEDGYYLHTLGAKILFVLNPHVSQDDIDAGHAATTQFMDYLRPFIHLARARPDLDPTDNIISAMVYAEKQGDEISEDEILHMCILMLNGGHETTTNLMGVGLNGLLDHPDQISRWRDQPELLPFAIEELIRFVSPLQLQGRRTTREVKVPSGVIPADTEVVISPAAANRDERVFDNPDGLDIGRKPNAHLAFGAGIHVCIGRPLARLEASIALPKILKHFSRIERSGTPEFNRNARFRGLARLPVRLEP</sequence>
<dbReference type="OrthoDB" id="5522954at2"/>
<keyword evidence="3 8" id="KW-0479">Metal-binding</keyword>
<dbReference type="PROSITE" id="PS00086">
    <property type="entry name" value="CYTOCHROME_P450"/>
    <property type="match status" value="1"/>
</dbReference>
<dbReference type="InterPro" id="IPR002397">
    <property type="entry name" value="Cyt_P450_B"/>
</dbReference>
<evidence type="ECO:0000256" key="6">
    <source>
        <dbReference type="ARBA" id="ARBA00023033"/>
    </source>
</evidence>
<dbReference type="GO" id="GO:0004497">
    <property type="term" value="F:monooxygenase activity"/>
    <property type="evidence" value="ECO:0007669"/>
    <property type="project" value="UniProtKB-KW"/>
</dbReference>
<dbReference type="PRINTS" id="PR00359">
    <property type="entry name" value="BP450"/>
</dbReference>
<proteinExistence type="inferred from homology"/>
<keyword evidence="6 8" id="KW-0503">Monooxygenase</keyword>
<organism evidence="9">
    <name type="scientific">Rhizorhabdus dicambivorans</name>
    <dbReference type="NCBI Taxonomy" id="1850238"/>
    <lineage>
        <taxon>Bacteria</taxon>
        <taxon>Pseudomonadati</taxon>
        <taxon>Pseudomonadota</taxon>
        <taxon>Alphaproteobacteria</taxon>
        <taxon>Sphingomonadales</taxon>
        <taxon>Sphingomonadaceae</taxon>
        <taxon>Rhizorhabdus</taxon>
    </lineage>
</organism>
<dbReference type="CDD" id="cd20625">
    <property type="entry name" value="CYP164-like"/>
    <property type="match status" value="1"/>
</dbReference>
<evidence type="ECO:0000256" key="1">
    <source>
        <dbReference type="ARBA" id="ARBA00010617"/>
    </source>
</evidence>
<comment type="function">
    <text evidence="7">Cytochromes P450 are a group of heme-thiolate monooxygenases. They oxidize a variety of structurally unrelated compounds, including steroids, fatty acids, and xenobiotics.</text>
</comment>
<gene>
    <name evidence="9" type="primary">dsmA</name>
</gene>
<name>A0A2H4ZC42_9SPHN</name>
<reference evidence="9" key="1">
    <citation type="journal article" date="2018" name="Appl. Environ. Microbiol.">
        <title>The catabolism of 3,6-Dichlorosalicylate is Initiated by the Cytochrome P450 Monooxygenase System DsmABC in Rhizorhabdus dicambivorans Ndbn-20.</title>
        <authorList>
            <person name="Li N."/>
            <person name="Yao L."/>
            <person name="He Q."/>
            <person name="Qiu J."/>
            <person name="Cheng D."/>
            <person name="Ding D."/>
            <person name="Tao Q."/>
            <person name="He J."/>
            <person name="Jiang J."/>
        </authorList>
    </citation>
    <scope>NUCLEOTIDE SEQUENCE</scope>
    <source>
        <strain evidence="9">Ndbn-20</strain>
    </source>
</reference>
<dbReference type="PANTHER" id="PTHR46696:SF1">
    <property type="entry name" value="CYTOCHROME P450 YJIB-RELATED"/>
    <property type="match status" value="1"/>
</dbReference>
<dbReference type="GO" id="GO:0016705">
    <property type="term" value="F:oxidoreductase activity, acting on paired donors, with incorporation or reduction of molecular oxygen"/>
    <property type="evidence" value="ECO:0007669"/>
    <property type="project" value="InterPro"/>
</dbReference>
<dbReference type="Pfam" id="PF00067">
    <property type="entry name" value="p450"/>
    <property type="match status" value="1"/>
</dbReference>
<evidence type="ECO:0000256" key="8">
    <source>
        <dbReference type="RuleBase" id="RU000461"/>
    </source>
</evidence>
<evidence type="ECO:0000256" key="3">
    <source>
        <dbReference type="ARBA" id="ARBA00022723"/>
    </source>
</evidence>
<keyword evidence="4 8" id="KW-0560">Oxidoreductase</keyword>
<dbReference type="SUPFAM" id="SSF48264">
    <property type="entry name" value="Cytochrome P450"/>
    <property type="match status" value="1"/>
</dbReference>
<keyword evidence="5 8" id="KW-0408">Iron</keyword>
<dbReference type="PANTHER" id="PTHR46696">
    <property type="entry name" value="P450, PUTATIVE (EUROFUNG)-RELATED"/>
    <property type="match status" value="1"/>
</dbReference>
<evidence type="ECO:0000256" key="7">
    <source>
        <dbReference type="ARBA" id="ARBA00043906"/>
    </source>
</evidence>
<dbReference type="KEGG" id="rdi:CMV14_13125"/>
<dbReference type="FunFam" id="1.10.630.10:FF:000018">
    <property type="entry name" value="Cytochrome P450 monooxygenase"/>
    <property type="match status" value="1"/>
</dbReference>
<dbReference type="Gene3D" id="1.10.630.10">
    <property type="entry name" value="Cytochrome P450"/>
    <property type="match status" value="1"/>
</dbReference>
<comment type="similarity">
    <text evidence="1 8">Belongs to the cytochrome P450 family.</text>
</comment>
<evidence type="ECO:0000256" key="5">
    <source>
        <dbReference type="ARBA" id="ARBA00023004"/>
    </source>
</evidence>
<dbReference type="InterPro" id="IPR001128">
    <property type="entry name" value="Cyt_P450"/>
</dbReference>
<dbReference type="AlphaFoldDB" id="A0A2H4ZC42"/>
<evidence type="ECO:0000256" key="2">
    <source>
        <dbReference type="ARBA" id="ARBA00022617"/>
    </source>
</evidence>
<keyword evidence="2 8" id="KW-0349">Heme</keyword>
<evidence type="ECO:0000256" key="4">
    <source>
        <dbReference type="ARBA" id="ARBA00023002"/>
    </source>
</evidence>